<dbReference type="Pfam" id="PF07714">
    <property type="entry name" value="PK_Tyr_Ser-Thr"/>
    <property type="match status" value="1"/>
</dbReference>
<gene>
    <name evidence="2" type="ORF">BDZ94DRAFT_1235011</name>
</gene>
<dbReference type="Gene3D" id="1.10.510.10">
    <property type="entry name" value="Transferase(Phosphotransferase) domain 1"/>
    <property type="match status" value="1"/>
</dbReference>
<dbReference type="InterPro" id="IPR011009">
    <property type="entry name" value="Kinase-like_dom_sf"/>
</dbReference>
<proteinExistence type="predicted"/>
<comment type="caution">
    <text evidence="2">The sequence shown here is derived from an EMBL/GenBank/DDBJ whole genome shotgun (WGS) entry which is preliminary data.</text>
</comment>
<keyword evidence="3" id="KW-1185">Reference proteome</keyword>
<dbReference type="SUPFAM" id="SSF56112">
    <property type="entry name" value="Protein kinase-like (PK-like)"/>
    <property type="match status" value="1"/>
</dbReference>
<evidence type="ECO:0000313" key="3">
    <source>
        <dbReference type="Proteomes" id="UP000807353"/>
    </source>
</evidence>
<feature type="domain" description="Serine-threonine/tyrosine-protein kinase catalytic" evidence="1">
    <location>
        <begin position="29"/>
        <end position="108"/>
    </location>
</feature>
<dbReference type="Proteomes" id="UP000807353">
    <property type="component" value="Unassembled WGS sequence"/>
</dbReference>
<protein>
    <recommendedName>
        <fullName evidence="1">Serine-threonine/tyrosine-protein kinase catalytic domain-containing protein</fullName>
    </recommendedName>
</protein>
<name>A0A9P5Y751_9AGAR</name>
<dbReference type="GO" id="GO:0004672">
    <property type="term" value="F:protein kinase activity"/>
    <property type="evidence" value="ECO:0007669"/>
    <property type="project" value="InterPro"/>
</dbReference>
<dbReference type="AlphaFoldDB" id="A0A9P5Y751"/>
<accession>A0A9P5Y751</accession>
<evidence type="ECO:0000313" key="2">
    <source>
        <dbReference type="EMBL" id="KAF9464792.1"/>
    </source>
</evidence>
<dbReference type="InterPro" id="IPR001245">
    <property type="entry name" value="Ser-Thr/Tyr_kinase_cat_dom"/>
</dbReference>
<sequence length="254" mass="27605">MLVLSKRSSLYPQSLVLQGVKRQGDYSVAGGSFGDVWIGKMNEEAVAVKKRTHEAVLWKQISHPNVLTFYGLYTWVQGPRSALCLVPPWAEHGNIIEYLRKTPGADRVPLASRVTSQSYSGSSELYISTYAPNAEAGPLSSGESSELPLDDIQQVDHQAGFTSIPKLTSSLTLLPSDSSWAITKSDILIAYIKYAIPDCKVAIGNDLESCTSPVTIIGKALGKIDNTTKSHMAFITLGVSAMQHPRHEGKLTRT</sequence>
<organism evidence="2 3">
    <name type="scientific">Collybia nuda</name>
    <dbReference type="NCBI Taxonomy" id="64659"/>
    <lineage>
        <taxon>Eukaryota</taxon>
        <taxon>Fungi</taxon>
        <taxon>Dikarya</taxon>
        <taxon>Basidiomycota</taxon>
        <taxon>Agaricomycotina</taxon>
        <taxon>Agaricomycetes</taxon>
        <taxon>Agaricomycetidae</taxon>
        <taxon>Agaricales</taxon>
        <taxon>Tricholomatineae</taxon>
        <taxon>Clitocybaceae</taxon>
        <taxon>Collybia</taxon>
    </lineage>
</organism>
<evidence type="ECO:0000259" key="1">
    <source>
        <dbReference type="Pfam" id="PF07714"/>
    </source>
</evidence>
<dbReference type="OrthoDB" id="122279at2759"/>
<reference evidence="2" key="1">
    <citation type="submission" date="2020-11" db="EMBL/GenBank/DDBJ databases">
        <authorList>
            <consortium name="DOE Joint Genome Institute"/>
            <person name="Ahrendt S."/>
            <person name="Riley R."/>
            <person name="Andreopoulos W."/>
            <person name="Labutti K."/>
            <person name="Pangilinan J."/>
            <person name="Ruiz-Duenas F.J."/>
            <person name="Barrasa J.M."/>
            <person name="Sanchez-Garcia M."/>
            <person name="Camarero S."/>
            <person name="Miyauchi S."/>
            <person name="Serrano A."/>
            <person name="Linde D."/>
            <person name="Babiker R."/>
            <person name="Drula E."/>
            <person name="Ayuso-Fernandez I."/>
            <person name="Pacheco R."/>
            <person name="Padilla G."/>
            <person name="Ferreira P."/>
            <person name="Barriuso J."/>
            <person name="Kellner H."/>
            <person name="Castanera R."/>
            <person name="Alfaro M."/>
            <person name="Ramirez L."/>
            <person name="Pisabarro A.G."/>
            <person name="Kuo A."/>
            <person name="Tritt A."/>
            <person name="Lipzen A."/>
            <person name="He G."/>
            <person name="Yan M."/>
            <person name="Ng V."/>
            <person name="Cullen D."/>
            <person name="Martin F."/>
            <person name="Rosso M.-N."/>
            <person name="Henrissat B."/>
            <person name="Hibbett D."/>
            <person name="Martinez A.T."/>
            <person name="Grigoriev I.V."/>
        </authorList>
    </citation>
    <scope>NUCLEOTIDE SEQUENCE</scope>
    <source>
        <strain evidence="2">CBS 247.69</strain>
    </source>
</reference>
<dbReference type="EMBL" id="MU150251">
    <property type="protein sequence ID" value="KAF9464792.1"/>
    <property type="molecule type" value="Genomic_DNA"/>
</dbReference>